<evidence type="ECO:0000313" key="3">
    <source>
        <dbReference type="Proteomes" id="UP000037035"/>
    </source>
</evidence>
<gene>
    <name evidence="2" type="ORF">VP01_3630g3</name>
</gene>
<accession>A0A0L6UUP5</accession>
<feature type="compositionally biased region" description="Acidic residues" evidence="1">
    <location>
        <begin position="537"/>
        <end position="548"/>
    </location>
</feature>
<feature type="compositionally biased region" description="Polar residues" evidence="1">
    <location>
        <begin position="499"/>
        <end position="515"/>
    </location>
</feature>
<dbReference type="EMBL" id="LAVV01008647">
    <property type="protein sequence ID" value="KNZ52258.1"/>
    <property type="molecule type" value="Genomic_DNA"/>
</dbReference>
<feature type="region of interest" description="Disordered" evidence="1">
    <location>
        <begin position="79"/>
        <end position="106"/>
    </location>
</feature>
<name>A0A0L6UUP5_9BASI</name>
<dbReference type="Proteomes" id="UP000037035">
    <property type="component" value="Unassembled WGS sequence"/>
</dbReference>
<feature type="region of interest" description="Disordered" evidence="1">
    <location>
        <begin position="488"/>
        <end position="568"/>
    </location>
</feature>
<evidence type="ECO:0000256" key="1">
    <source>
        <dbReference type="SAM" id="MobiDB-lite"/>
    </source>
</evidence>
<feature type="region of interest" description="Disordered" evidence="1">
    <location>
        <begin position="346"/>
        <end position="372"/>
    </location>
</feature>
<sequence length="627" mass="71917">MAQFFKKNEPTKPQEVPLPPTPQTQARFEAPPQLDSQQHIRFSTSTPFTNLPTGGVPETPYPQTEYHNSSAYSLNSFRVRPGFTPRETPEETPVQSPENTRFEKNREIKLPEEWEFKGFLDTKRANITFDGTDVEVFIKLLERMANIQRCGSIILAQQLPLILSNQKISKAIELIEGHITGDWEMLKKDLTRKWGRATPLRRYKEDGIARLVQKAIDNNGNKNNIEYKRFIGDLEEMLDYFTRMEYTNFHPEDGEPLWKSLSGEIKKEVTKELAHAKKLKKTKDGKNIIPAMEVLKCYTEEALVIVDFDGEEEEPAKKNVKIQDPAKTEDPTETIKKLERALDYQKRAAPPHLGRPSSPGPPEIRRFGSPGPPGMRRFYGPFECYYCKKNHAIQDCEDFSQDYKERKVYRFRGVFYYPDKQPILVEKDLSVKDMVKKYSENCRPTIVREETKEAISSVAKIDKWESWISPQVPMDKEELQTHIGFGLRKSQRLQEKGPSASSKPIPSRVPDSSANTPPPNQGNPVRARKNSLPGGWMEEEESGEEEPIPETNAKRAAPEKKKGTAVRSEELSKHITESLAKKFYKQTYTLTLEEILKIFPQFLQTLQNSIPEVEILESSDGTENPLL</sequence>
<dbReference type="AlphaFoldDB" id="A0A0L6UUP5"/>
<feature type="compositionally biased region" description="Basic and acidic residues" evidence="1">
    <location>
        <begin position="552"/>
        <end position="568"/>
    </location>
</feature>
<feature type="compositionally biased region" description="Basic and acidic residues" evidence="1">
    <location>
        <begin position="1"/>
        <end position="12"/>
    </location>
</feature>
<feature type="compositionally biased region" description="Polar residues" evidence="1">
    <location>
        <begin position="34"/>
        <end position="52"/>
    </location>
</feature>
<feature type="region of interest" description="Disordered" evidence="1">
    <location>
        <begin position="1"/>
        <end position="67"/>
    </location>
</feature>
<dbReference type="OrthoDB" id="2506366at2759"/>
<proteinExistence type="predicted"/>
<dbReference type="VEuPathDB" id="FungiDB:VP01_3630g3"/>
<evidence type="ECO:0000313" key="2">
    <source>
        <dbReference type="EMBL" id="KNZ52258.1"/>
    </source>
</evidence>
<protein>
    <submittedName>
        <fullName evidence="2">Uncharacterized protein</fullName>
    </submittedName>
</protein>
<organism evidence="2 3">
    <name type="scientific">Puccinia sorghi</name>
    <dbReference type="NCBI Taxonomy" id="27349"/>
    <lineage>
        <taxon>Eukaryota</taxon>
        <taxon>Fungi</taxon>
        <taxon>Dikarya</taxon>
        <taxon>Basidiomycota</taxon>
        <taxon>Pucciniomycotina</taxon>
        <taxon>Pucciniomycetes</taxon>
        <taxon>Pucciniales</taxon>
        <taxon>Pucciniaceae</taxon>
        <taxon>Puccinia</taxon>
    </lineage>
</organism>
<reference evidence="2 3" key="1">
    <citation type="submission" date="2015-08" db="EMBL/GenBank/DDBJ databases">
        <title>Next Generation Sequencing and Analysis of the Genome of Puccinia sorghi L Schw, the Causal Agent of Maize Common Rust.</title>
        <authorList>
            <person name="Rochi L."/>
            <person name="Burguener G."/>
            <person name="Darino M."/>
            <person name="Turjanski A."/>
            <person name="Kreff E."/>
            <person name="Dieguez M.J."/>
            <person name="Sacco F."/>
        </authorList>
    </citation>
    <scope>NUCLEOTIDE SEQUENCE [LARGE SCALE GENOMIC DNA]</scope>
    <source>
        <strain evidence="2 3">RO10H11247</strain>
    </source>
</reference>
<keyword evidence="3" id="KW-1185">Reference proteome</keyword>
<comment type="caution">
    <text evidence="2">The sequence shown here is derived from an EMBL/GenBank/DDBJ whole genome shotgun (WGS) entry which is preliminary data.</text>
</comment>